<dbReference type="Proteomes" id="UP000197768">
    <property type="component" value="Unassembled WGS sequence"/>
</dbReference>
<protein>
    <submittedName>
        <fullName evidence="1">Uncharacterized protein</fullName>
    </submittedName>
</protein>
<reference evidence="1 2" key="1">
    <citation type="journal article" date="2017" name="Infect. Genet. Evol.">
        <title>Comparative genome analysis of fish pathogen Flavobacterium columnare reveals extensive sequence diversity within the species.</title>
        <authorList>
            <person name="Kayansamruaj P."/>
            <person name="Dong H.T."/>
            <person name="Hirono I."/>
            <person name="Kondo H."/>
            <person name="Senapin S."/>
            <person name="Rodkhum C."/>
        </authorList>
    </citation>
    <scope>NUCLEOTIDE SEQUENCE [LARGE SCALE GENOMIC DNA]</scope>
    <source>
        <strain evidence="1 2">1215</strain>
    </source>
</reference>
<dbReference type="AlphaFoldDB" id="A0A246GF70"/>
<sequence>MTRSQKATEIERICKVVNNASSALKKEIIILTNEINMATVKRKGIGIIKQLEVDRNTKKKELFTQTRTIIQAECMKSSICPKFIYTIIHSK</sequence>
<name>A0A246GF70_9FLAO</name>
<dbReference type="EMBL" id="MTCZ01000254">
    <property type="protein sequence ID" value="OWP82788.1"/>
    <property type="molecule type" value="Genomic_DNA"/>
</dbReference>
<dbReference type="RefSeq" id="WP_088394868.1">
    <property type="nucleotide sequence ID" value="NZ_MTCZ01000254.1"/>
</dbReference>
<accession>A0A246GF70</accession>
<evidence type="ECO:0000313" key="2">
    <source>
        <dbReference type="Proteomes" id="UP000197768"/>
    </source>
</evidence>
<comment type="caution">
    <text evidence="1">The sequence shown here is derived from an EMBL/GenBank/DDBJ whole genome shotgun (WGS) entry which is preliminary data.</text>
</comment>
<organism evidence="1 2">
    <name type="scientific">Flavobacterium davisii</name>
    <dbReference type="NCBI Taxonomy" id="2906077"/>
    <lineage>
        <taxon>Bacteria</taxon>
        <taxon>Pseudomonadati</taxon>
        <taxon>Bacteroidota</taxon>
        <taxon>Flavobacteriia</taxon>
        <taxon>Flavobacteriales</taxon>
        <taxon>Flavobacteriaceae</taxon>
        <taxon>Flavobacterium</taxon>
    </lineage>
</organism>
<proteinExistence type="predicted"/>
<gene>
    <name evidence="1" type="ORF">BWK59_14005</name>
</gene>
<evidence type="ECO:0000313" key="1">
    <source>
        <dbReference type="EMBL" id="OWP82788.1"/>
    </source>
</evidence>